<gene>
    <name evidence="3" type="ORF">DI544_10910</name>
</gene>
<protein>
    <recommendedName>
        <fullName evidence="2">Ice-binding protein C-terminal domain-containing protein</fullName>
    </recommendedName>
</protein>
<dbReference type="InterPro" id="IPR013424">
    <property type="entry name" value="Ice-binding_C"/>
</dbReference>
<dbReference type="EMBL" id="QFQI01000008">
    <property type="protein sequence ID" value="PZQ59631.1"/>
    <property type="molecule type" value="Genomic_DNA"/>
</dbReference>
<organism evidence="3 4">
    <name type="scientific">Sphingomonas taxi</name>
    <dbReference type="NCBI Taxonomy" id="1549858"/>
    <lineage>
        <taxon>Bacteria</taxon>
        <taxon>Pseudomonadati</taxon>
        <taxon>Pseudomonadota</taxon>
        <taxon>Alphaproteobacteria</taxon>
        <taxon>Sphingomonadales</taxon>
        <taxon>Sphingomonadaceae</taxon>
        <taxon>Sphingomonas</taxon>
    </lineage>
</organism>
<accession>A0A2W5P1E4</accession>
<keyword evidence="1" id="KW-0732">Signal</keyword>
<dbReference type="NCBIfam" id="NF035944">
    <property type="entry name" value="PEPxxWA-CTERM"/>
    <property type="match status" value="1"/>
</dbReference>
<dbReference type="Pfam" id="PF07589">
    <property type="entry name" value="PEP-CTERM"/>
    <property type="match status" value="1"/>
</dbReference>
<evidence type="ECO:0000259" key="2">
    <source>
        <dbReference type="Pfam" id="PF07589"/>
    </source>
</evidence>
<feature type="chain" id="PRO_5015914981" description="Ice-binding protein C-terminal domain-containing protein" evidence="1">
    <location>
        <begin position="25"/>
        <end position="330"/>
    </location>
</feature>
<evidence type="ECO:0000256" key="1">
    <source>
        <dbReference type="SAM" id="SignalP"/>
    </source>
</evidence>
<feature type="domain" description="Ice-binding protein C-terminal" evidence="2">
    <location>
        <begin position="296"/>
        <end position="320"/>
    </location>
</feature>
<evidence type="ECO:0000313" key="4">
    <source>
        <dbReference type="Proteomes" id="UP000249229"/>
    </source>
</evidence>
<evidence type="ECO:0000313" key="3">
    <source>
        <dbReference type="EMBL" id="PZQ59631.1"/>
    </source>
</evidence>
<sequence length="330" mass="33541">MNKYRTWAAAALAAALAFPTAAGAQAVIDNGTIRLGVAQLGQLNTTNSTGLYGVYDLRTGFDGTRAGCQCEGWGAAIAGTSISGYANNAQGIGGLTSVSFSSTASTATSNVRLTGGPLSVSHVYTPSAVADLYQVDVTITNTGSSTTSGNILYRRVMDWDIEPTAFSEYSTIQGAVGAANVLYTSDNGFASADPLASRGSAIAAGATGNFIDSGIADHGALFDFSFDPLAAGASRKFTVFYGASLSETAALASLATVGAEVYSLGQSADNKLGTTAGRSTFIFGFKGVGGTVVPGAVPEPGTWMMMILGFGAIGYAARRRRTVDARASLV</sequence>
<reference evidence="3 4" key="1">
    <citation type="submission" date="2017-08" db="EMBL/GenBank/DDBJ databases">
        <title>Infants hospitalized years apart are colonized by the same room-sourced microbial strains.</title>
        <authorList>
            <person name="Brooks B."/>
            <person name="Olm M.R."/>
            <person name="Firek B.A."/>
            <person name="Baker R."/>
            <person name="Thomas B.C."/>
            <person name="Morowitz M.J."/>
            <person name="Banfield J.F."/>
        </authorList>
    </citation>
    <scope>NUCLEOTIDE SEQUENCE [LARGE SCALE GENOMIC DNA]</scope>
    <source>
        <strain evidence="3">S2_005_001_R1_22</strain>
    </source>
</reference>
<name>A0A2W5P1E4_9SPHN</name>
<feature type="signal peptide" evidence="1">
    <location>
        <begin position="1"/>
        <end position="24"/>
    </location>
</feature>
<dbReference type="Proteomes" id="UP000249229">
    <property type="component" value="Unassembled WGS sequence"/>
</dbReference>
<comment type="caution">
    <text evidence="3">The sequence shown here is derived from an EMBL/GenBank/DDBJ whole genome shotgun (WGS) entry which is preliminary data.</text>
</comment>
<proteinExistence type="predicted"/>
<dbReference type="NCBIfam" id="TIGR02595">
    <property type="entry name" value="PEP_CTERM"/>
    <property type="match status" value="1"/>
</dbReference>
<dbReference type="AlphaFoldDB" id="A0A2W5P1E4"/>